<dbReference type="Pfam" id="PF14752">
    <property type="entry name" value="RBP_receptor"/>
    <property type="match status" value="2"/>
</dbReference>
<dbReference type="GO" id="GO:0034632">
    <property type="term" value="F:retinol transmembrane transporter activity"/>
    <property type="evidence" value="ECO:0007669"/>
    <property type="project" value="InterPro"/>
</dbReference>
<evidence type="ECO:0000256" key="5">
    <source>
        <dbReference type="ARBA" id="ARBA00022989"/>
    </source>
</evidence>
<dbReference type="GO" id="GO:0038023">
    <property type="term" value="F:signaling receptor activity"/>
    <property type="evidence" value="ECO:0007669"/>
    <property type="project" value="InterPro"/>
</dbReference>
<evidence type="ECO:0000256" key="1">
    <source>
        <dbReference type="ARBA" id="ARBA00004651"/>
    </source>
</evidence>
<name>A0A8S3QWN3_MYTED</name>
<dbReference type="InterPro" id="IPR026612">
    <property type="entry name" value="STRA6-like"/>
</dbReference>
<evidence type="ECO:0000256" key="4">
    <source>
        <dbReference type="ARBA" id="ARBA00022692"/>
    </source>
</evidence>
<proteinExistence type="predicted"/>
<dbReference type="OrthoDB" id="2376984at2759"/>
<dbReference type="PANTHER" id="PTHR21444">
    <property type="entry name" value="COILED-COIL DOMAIN-CONTAINING PROTEIN 180"/>
    <property type="match status" value="1"/>
</dbReference>
<feature type="transmembrane region" description="Helical" evidence="8">
    <location>
        <begin position="391"/>
        <end position="409"/>
    </location>
</feature>
<feature type="transmembrane region" description="Helical" evidence="8">
    <location>
        <begin position="92"/>
        <end position="111"/>
    </location>
</feature>
<keyword evidence="3" id="KW-1003">Cell membrane</keyword>
<dbReference type="PANTHER" id="PTHR21444:SF15">
    <property type="entry name" value="RECEPTOR FOR RETINOL UPTAKE STRA6"/>
    <property type="match status" value="1"/>
</dbReference>
<dbReference type="GO" id="GO:0071939">
    <property type="term" value="P:vitamin A import into cell"/>
    <property type="evidence" value="ECO:0007669"/>
    <property type="project" value="TreeGrafter"/>
</dbReference>
<feature type="transmembrane region" description="Helical" evidence="8">
    <location>
        <begin position="65"/>
        <end position="86"/>
    </location>
</feature>
<evidence type="ECO:0000313" key="9">
    <source>
        <dbReference type="EMBL" id="CAG2201565.1"/>
    </source>
</evidence>
<dbReference type="GO" id="GO:0005886">
    <property type="term" value="C:plasma membrane"/>
    <property type="evidence" value="ECO:0007669"/>
    <property type="project" value="UniProtKB-SubCell"/>
</dbReference>
<keyword evidence="2" id="KW-0813">Transport</keyword>
<comment type="subcellular location">
    <subcellularLocation>
        <location evidence="1">Cell membrane</location>
        <topology evidence="1">Multi-pass membrane protein</topology>
    </subcellularLocation>
</comment>
<feature type="transmembrane region" description="Helical" evidence="8">
    <location>
        <begin position="302"/>
        <end position="329"/>
    </location>
</feature>
<evidence type="ECO:0000256" key="7">
    <source>
        <dbReference type="ARBA" id="ARBA00023170"/>
    </source>
</evidence>
<feature type="transmembrane region" description="Helical" evidence="8">
    <location>
        <begin position="25"/>
        <end position="44"/>
    </location>
</feature>
<keyword evidence="10" id="KW-1185">Reference proteome</keyword>
<dbReference type="PROSITE" id="PS51257">
    <property type="entry name" value="PROKAR_LIPOPROTEIN"/>
    <property type="match status" value="1"/>
</dbReference>
<organism evidence="9 10">
    <name type="scientific">Mytilus edulis</name>
    <name type="common">Blue mussel</name>
    <dbReference type="NCBI Taxonomy" id="6550"/>
    <lineage>
        <taxon>Eukaryota</taxon>
        <taxon>Metazoa</taxon>
        <taxon>Spiralia</taxon>
        <taxon>Lophotrochozoa</taxon>
        <taxon>Mollusca</taxon>
        <taxon>Bivalvia</taxon>
        <taxon>Autobranchia</taxon>
        <taxon>Pteriomorphia</taxon>
        <taxon>Mytilida</taxon>
        <taxon>Mytiloidea</taxon>
        <taxon>Mytilidae</taxon>
        <taxon>Mytilinae</taxon>
        <taxon>Mytilus</taxon>
    </lineage>
</organism>
<keyword evidence="7" id="KW-0675">Receptor</keyword>
<feature type="transmembrane region" description="Helical" evidence="8">
    <location>
        <begin position="177"/>
        <end position="202"/>
    </location>
</feature>
<accession>A0A8S3QWN3</accession>
<gene>
    <name evidence="9" type="ORF">MEDL_16170</name>
</gene>
<dbReference type="EMBL" id="CAJPWZ010000853">
    <property type="protein sequence ID" value="CAG2201565.1"/>
    <property type="molecule type" value="Genomic_DNA"/>
</dbReference>
<dbReference type="Proteomes" id="UP000683360">
    <property type="component" value="Unassembled WGS sequence"/>
</dbReference>
<evidence type="ECO:0000256" key="2">
    <source>
        <dbReference type="ARBA" id="ARBA00022448"/>
    </source>
</evidence>
<sequence length="540" mass="61861">MNKTKSVGRPGIVIPINFLQDDNLAIVYAVAFGCTSNELVTLIFNTETIIHSMKIPTLVVPWVRVFILLIMALFVSLKFYPVFAVIRCRRIIVEPLIGLFYTAFIFSILIYKLINSPYSSKLCASQLQYNYVKWLLKKPECDIKDKGRGLKKSIKAYSKDIKNKIGLYGPLHASPRVIATFVAAGIVLFQVGMELLTGYIHYNPAVRLTTHFKTQNFNTSNKASIPEFELLFTVADVGFYVSLSLSSIFMVGYVIVIFISYRKDLEKMQRGDYTFLPLKLRKNLNDNLVASSLRYSGAQIAYLIWCYLLIIGMLWIVCFMIAYVIILPLAGKVSFSYFEPVLVSVPLMMINFGFHKLQLFLTRKFFLQDMPVIRPKGIKTQKALALENLKMFNILSFFMFFFHVIIGFVSCLTRITTGLWIGLISLARIDKYMLPKGYEKQDKGYSAYIGMLMVEVHHRNPVASVFCNELLLINKEKGCANVLLTPVNDKREDIESKSQKYRRISRKWAKLYTLINNPSVRRSCVDRKSECSIEHVEIAM</sequence>
<keyword evidence="6 8" id="KW-0472">Membrane</keyword>
<keyword evidence="4 8" id="KW-0812">Transmembrane</keyword>
<protein>
    <submittedName>
        <fullName evidence="9">STRA6</fullName>
    </submittedName>
</protein>
<keyword evidence="5 8" id="KW-1133">Transmembrane helix</keyword>
<reference evidence="9" key="1">
    <citation type="submission" date="2021-03" db="EMBL/GenBank/DDBJ databases">
        <authorList>
            <person name="Bekaert M."/>
        </authorList>
    </citation>
    <scope>NUCLEOTIDE SEQUENCE</scope>
</reference>
<evidence type="ECO:0000256" key="3">
    <source>
        <dbReference type="ARBA" id="ARBA00022475"/>
    </source>
</evidence>
<evidence type="ECO:0000256" key="8">
    <source>
        <dbReference type="SAM" id="Phobius"/>
    </source>
</evidence>
<feature type="transmembrane region" description="Helical" evidence="8">
    <location>
        <begin position="335"/>
        <end position="354"/>
    </location>
</feature>
<dbReference type="AlphaFoldDB" id="A0A8S3QWN3"/>
<comment type="caution">
    <text evidence="9">The sequence shown here is derived from an EMBL/GenBank/DDBJ whole genome shotgun (WGS) entry which is preliminary data.</text>
</comment>
<evidence type="ECO:0000313" key="10">
    <source>
        <dbReference type="Proteomes" id="UP000683360"/>
    </source>
</evidence>
<feature type="transmembrane region" description="Helical" evidence="8">
    <location>
        <begin position="237"/>
        <end position="261"/>
    </location>
</feature>
<evidence type="ECO:0000256" key="6">
    <source>
        <dbReference type="ARBA" id="ARBA00023136"/>
    </source>
</evidence>